<comment type="caution">
    <text evidence="4">The sequence shown here is derived from an EMBL/GenBank/DDBJ whole genome shotgun (WGS) entry which is preliminary data.</text>
</comment>
<gene>
    <name evidence="4" type="ORF">M9458_024410</name>
</gene>
<proteinExistence type="predicted"/>
<keyword evidence="5" id="KW-1185">Reference proteome</keyword>
<evidence type="ECO:0000313" key="4">
    <source>
        <dbReference type="EMBL" id="KAL0178968.1"/>
    </source>
</evidence>
<evidence type="ECO:0000313" key="5">
    <source>
        <dbReference type="Proteomes" id="UP001529510"/>
    </source>
</evidence>
<sequence>SDPCYNYQYLDRPWRATNESGDYICDETFVWGGWYRLFHYGMNIRMSETCVSSTSCNAGISLTLSGLHPQIEDGVVTREVCGEAYLSGCCLYKSKPIRVKA</sequence>
<evidence type="ECO:0000256" key="2">
    <source>
        <dbReference type="ARBA" id="ARBA00023157"/>
    </source>
</evidence>
<dbReference type="AlphaFoldDB" id="A0ABD0PZV2"/>
<dbReference type="Pfam" id="PF23283">
    <property type="entry name" value="D8C_UMOD"/>
    <property type="match status" value="1"/>
</dbReference>
<dbReference type="InterPro" id="IPR057774">
    <property type="entry name" value="D8C_UMOD/GP2/OIT3-like"/>
</dbReference>
<reference evidence="4 5" key="1">
    <citation type="submission" date="2024-05" db="EMBL/GenBank/DDBJ databases">
        <title>Genome sequencing and assembly of Indian major carp, Cirrhinus mrigala (Hamilton, 1822).</title>
        <authorList>
            <person name="Mohindra V."/>
            <person name="Chowdhury L.M."/>
            <person name="Lal K."/>
            <person name="Jena J.K."/>
        </authorList>
    </citation>
    <scope>NUCLEOTIDE SEQUENCE [LARGE SCALE GENOMIC DNA]</scope>
    <source>
        <strain evidence="4">CM1030</strain>
        <tissue evidence="4">Blood</tissue>
    </source>
</reference>
<dbReference type="EMBL" id="JAMKFB020000012">
    <property type="protein sequence ID" value="KAL0178968.1"/>
    <property type="molecule type" value="Genomic_DNA"/>
</dbReference>
<evidence type="ECO:0000259" key="3">
    <source>
        <dbReference type="Pfam" id="PF23283"/>
    </source>
</evidence>
<feature type="non-terminal residue" evidence="4">
    <location>
        <position position="1"/>
    </location>
</feature>
<evidence type="ECO:0000256" key="1">
    <source>
        <dbReference type="ARBA" id="ARBA00022729"/>
    </source>
</evidence>
<keyword evidence="2" id="KW-1015">Disulfide bond</keyword>
<keyword evidence="1" id="KW-0732">Signal</keyword>
<protein>
    <recommendedName>
        <fullName evidence="3">UMOD/GP2/OIT3-like D8C domain-containing protein</fullName>
    </recommendedName>
</protein>
<feature type="domain" description="UMOD/GP2/OIT3-like D8C" evidence="3">
    <location>
        <begin position="35"/>
        <end position="101"/>
    </location>
</feature>
<name>A0ABD0PZV2_CIRMR</name>
<accession>A0ABD0PZV2</accession>
<feature type="non-terminal residue" evidence="4">
    <location>
        <position position="101"/>
    </location>
</feature>
<dbReference type="Proteomes" id="UP001529510">
    <property type="component" value="Unassembled WGS sequence"/>
</dbReference>
<organism evidence="4 5">
    <name type="scientific">Cirrhinus mrigala</name>
    <name type="common">Mrigala</name>
    <dbReference type="NCBI Taxonomy" id="683832"/>
    <lineage>
        <taxon>Eukaryota</taxon>
        <taxon>Metazoa</taxon>
        <taxon>Chordata</taxon>
        <taxon>Craniata</taxon>
        <taxon>Vertebrata</taxon>
        <taxon>Euteleostomi</taxon>
        <taxon>Actinopterygii</taxon>
        <taxon>Neopterygii</taxon>
        <taxon>Teleostei</taxon>
        <taxon>Ostariophysi</taxon>
        <taxon>Cypriniformes</taxon>
        <taxon>Cyprinidae</taxon>
        <taxon>Labeoninae</taxon>
        <taxon>Labeonini</taxon>
        <taxon>Cirrhinus</taxon>
    </lineage>
</organism>